<dbReference type="Gene3D" id="3.90.25.10">
    <property type="entry name" value="UDP-galactose 4-epimerase, domain 1"/>
    <property type="match status" value="1"/>
</dbReference>
<dbReference type="EMBL" id="KV423935">
    <property type="protein sequence ID" value="KZT59929.1"/>
    <property type="molecule type" value="Genomic_DNA"/>
</dbReference>
<dbReference type="InterPro" id="IPR008030">
    <property type="entry name" value="NmrA-like"/>
</dbReference>
<dbReference type="CDD" id="cd05251">
    <property type="entry name" value="NmrA_like_SDR_a"/>
    <property type="match status" value="1"/>
</dbReference>
<evidence type="ECO:0000313" key="6">
    <source>
        <dbReference type="Proteomes" id="UP000076842"/>
    </source>
</evidence>
<dbReference type="Proteomes" id="UP000076842">
    <property type="component" value="Unassembled WGS sequence"/>
</dbReference>
<evidence type="ECO:0000313" key="5">
    <source>
        <dbReference type="EMBL" id="KZT59929.1"/>
    </source>
</evidence>
<evidence type="ECO:0000256" key="2">
    <source>
        <dbReference type="ARBA" id="ARBA00022857"/>
    </source>
</evidence>
<evidence type="ECO:0000256" key="1">
    <source>
        <dbReference type="ARBA" id="ARBA00006328"/>
    </source>
</evidence>
<keyword evidence="2" id="KW-0521">NADP</keyword>
<dbReference type="GO" id="GO:0016491">
    <property type="term" value="F:oxidoreductase activity"/>
    <property type="evidence" value="ECO:0007669"/>
    <property type="project" value="UniProtKB-KW"/>
</dbReference>
<organism evidence="5 6">
    <name type="scientific">Calocera cornea HHB12733</name>
    <dbReference type="NCBI Taxonomy" id="1353952"/>
    <lineage>
        <taxon>Eukaryota</taxon>
        <taxon>Fungi</taxon>
        <taxon>Dikarya</taxon>
        <taxon>Basidiomycota</taxon>
        <taxon>Agaricomycotina</taxon>
        <taxon>Dacrymycetes</taxon>
        <taxon>Dacrymycetales</taxon>
        <taxon>Dacrymycetaceae</taxon>
        <taxon>Calocera</taxon>
    </lineage>
</organism>
<name>A0A165HYZ8_9BASI</name>
<gene>
    <name evidence="5" type="ORF">CALCODRAFT_481022</name>
</gene>
<keyword evidence="6" id="KW-1185">Reference proteome</keyword>
<keyword evidence="3" id="KW-0560">Oxidoreductase</keyword>
<dbReference type="PANTHER" id="PTHR42748:SF30">
    <property type="entry name" value="NMRA-LIKE DOMAIN-CONTAINING PROTEIN"/>
    <property type="match status" value="1"/>
</dbReference>
<dbReference type="Pfam" id="PF05368">
    <property type="entry name" value="NmrA"/>
    <property type="match status" value="1"/>
</dbReference>
<dbReference type="InterPro" id="IPR051164">
    <property type="entry name" value="NmrA-like_oxidored"/>
</dbReference>
<accession>A0A165HYZ8</accession>
<dbReference type="AlphaFoldDB" id="A0A165HYZ8"/>
<dbReference type="OrthoDB" id="9997102at2759"/>
<comment type="similarity">
    <text evidence="1">Belongs to the NmrA-type oxidoreductase family.</text>
</comment>
<dbReference type="PANTHER" id="PTHR42748">
    <property type="entry name" value="NITROGEN METABOLITE REPRESSION PROTEIN NMRA FAMILY MEMBER"/>
    <property type="match status" value="1"/>
</dbReference>
<evidence type="ECO:0000259" key="4">
    <source>
        <dbReference type="Pfam" id="PF05368"/>
    </source>
</evidence>
<protein>
    <submittedName>
        <fullName evidence="5">NAD(P)-binding protein</fullName>
    </submittedName>
</protein>
<dbReference type="Gene3D" id="3.40.50.720">
    <property type="entry name" value="NAD(P)-binding Rossmann-like Domain"/>
    <property type="match status" value="1"/>
</dbReference>
<dbReference type="STRING" id="1353952.A0A165HYZ8"/>
<proteinExistence type="inferred from homology"/>
<sequence length="304" mass="32941">MSPKRIVVVGATGNQGGSVINALLAHGGYAVRGLTRDTASAGSQELAAKGVEMLQASLMDRAGLVEAVKGAYAVFGVSIPFTQDSETDQGKNIADACKANSVPLLVWTSLPSATELSNGKVTGMNMLDAKAEVDKYVKTIGQPTVILHTGSFTENLLNFGQLQRISAGKWQIHFPIAPPDHVQPFTYIHKDVGPTVSAIIDHWEDTSWRQRLTKTPLVMCSYKLCGQEMALELAKLTGTDVTYVAEIDTVPEPLKSMYIFCRDYWDYPGPIPATILSDLGVKIHTFEDFVGDKVAVFMSTKDSE</sequence>
<evidence type="ECO:0000256" key="3">
    <source>
        <dbReference type="ARBA" id="ARBA00023002"/>
    </source>
</evidence>
<dbReference type="InParanoid" id="A0A165HYZ8"/>
<reference evidence="5 6" key="1">
    <citation type="journal article" date="2016" name="Mol. Biol. Evol.">
        <title>Comparative Genomics of Early-Diverging Mushroom-Forming Fungi Provides Insights into the Origins of Lignocellulose Decay Capabilities.</title>
        <authorList>
            <person name="Nagy L.G."/>
            <person name="Riley R."/>
            <person name="Tritt A."/>
            <person name="Adam C."/>
            <person name="Daum C."/>
            <person name="Floudas D."/>
            <person name="Sun H."/>
            <person name="Yadav J.S."/>
            <person name="Pangilinan J."/>
            <person name="Larsson K.H."/>
            <person name="Matsuura K."/>
            <person name="Barry K."/>
            <person name="Labutti K."/>
            <person name="Kuo R."/>
            <person name="Ohm R.A."/>
            <person name="Bhattacharya S.S."/>
            <person name="Shirouzu T."/>
            <person name="Yoshinaga Y."/>
            <person name="Martin F.M."/>
            <person name="Grigoriev I.V."/>
            <person name="Hibbett D.S."/>
        </authorList>
    </citation>
    <scope>NUCLEOTIDE SEQUENCE [LARGE SCALE GENOMIC DNA]</scope>
    <source>
        <strain evidence="5 6">HHB12733</strain>
    </source>
</reference>
<dbReference type="SUPFAM" id="SSF51735">
    <property type="entry name" value="NAD(P)-binding Rossmann-fold domains"/>
    <property type="match status" value="1"/>
</dbReference>
<feature type="domain" description="NmrA-like" evidence="4">
    <location>
        <begin position="4"/>
        <end position="243"/>
    </location>
</feature>
<dbReference type="InterPro" id="IPR036291">
    <property type="entry name" value="NAD(P)-bd_dom_sf"/>
</dbReference>
<dbReference type="GO" id="GO:0005634">
    <property type="term" value="C:nucleus"/>
    <property type="evidence" value="ECO:0007669"/>
    <property type="project" value="TreeGrafter"/>
</dbReference>